<dbReference type="AlphaFoldDB" id="A0A6V8LDZ1"/>
<name>A0A6V8LDZ1_9ACTN</name>
<protein>
    <submittedName>
        <fullName evidence="1">Uncharacterized protein</fullName>
    </submittedName>
</protein>
<dbReference type="Proteomes" id="UP000482960">
    <property type="component" value="Unassembled WGS sequence"/>
</dbReference>
<reference evidence="1 2" key="2">
    <citation type="submission" date="2020-03" db="EMBL/GenBank/DDBJ databases">
        <authorList>
            <person name="Ichikawa N."/>
            <person name="Kimura A."/>
            <person name="Kitahashi Y."/>
            <person name="Uohara A."/>
        </authorList>
    </citation>
    <scope>NUCLEOTIDE SEQUENCE [LARGE SCALE GENOMIC DNA]</scope>
    <source>
        <strain evidence="1 2">NBRC 108638</strain>
    </source>
</reference>
<dbReference type="RefSeq" id="WP_173083046.1">
    <property type="nucleotide sequence ID" value="NZ_BAABJB010000048.1"/>
</dbReference>
<organism evidence="1 2">
    <name type="scientific">Phytohabitans rumicis</name>
    <dbReference type="NCBI Taxonomy" id="1076125"/>
    <lineage>
        <taxon>Bacteria</taxon>
        <taxon>Bacillati</taxon>
        <taxon>Actinomycetota</taxon>
        <taxon>Actinomycetes</taxon>
        <taxon>Micromonosporales</taxon>
        <taxon>Micromonosporaceae</taxon>
    </lineage>
</organism>
<accession>A0A6V8LDZ1</accession>
<sequence>MSSPLRSVPKNMGRRLGWALAVVACLLLFCGLSLGLAGRSDGAESREADKEMSRYLSLVQARDRVAADAMLCGADDTSTADLPDMYRPDWHLRRVESFAIVRAWDWSSMMEGHGKGYEVLLVFADRSTATVELAVEVIADDPCIATQVLF</sequence>
<dbReference type="EMBL" id="BLPG01000001">
    <property type="protein sequence ID" value="GFJ95462.1"/>
    <property type="molecule type" value="Genomic_DNA"/>
</dbReference>
<evidence type="ECO:0000313" key="2">
    <source>
        <dbReference type="Proteomes" id="UP000482960"/>
    </source>
</evidence>
<proteinExistence type="predicted"/>
<gene>
    <name evidence="1" type="ORF">Prum_091040</name>
</gene>
<evidence type="ECO:0000313" key="1">
    <source>
        <dbReference type="EMBL" id="GFJ95462.1"/>
    </source>
</evidence>
<reference evidence="1 2" key="1">
    <citation type="submission" date="2020-03" db="EMBL/GenBank/DDBJ databases">
        <title>Whole genome shotgun sequence of Phytohabitans rumicis NBRC 108638.</title>
        <authorList>
            <person name="Komaki H."/>
            <person name="Tamura T."/>
        </authorList>
    </citation>
    <scope>NUCLEOTIDE SEQUENCE [LARGE SCALE GENOMIC DNA]</scope>
    <source>
        <strain evidence="1 2">NBRC 108638</strain>
    </source>
</reference>
<keyword evidence="2" id="KW-1185">Reference proteome</keyword>
<comment type="caution">
    <text evidence="1">The sequence shown here is derived from an EMBL/GenBank/DDBJ whole genome shotgun (WGS) entry which is preliminary data.</text>
</comment>